<name>A0A8J4TJG0_CLAMG</name>
<accession>A0A8J4TJG0</accession>
<dbReference type="EMBL" id="QNUK01000560">
    <property type="protein sequence ID" value="KAF5891703.1"/>
    <property type="molecule type" value="Genomic_DNA"/>
</dbReference>
<feature type="region of interest" description="Disordered" evidence="1">
    <location>
        <begin position="109"/>
        <end position="145"/>
    </location>
</feature>
<gene>
    <name evidence="2" type="primary">mukB</name>
    <name evidence="2" type="ORF">DAT39_018594</name>
</gene>
<keyword evidence="3" id="KW-1185">Reference proteome</keyword>
<dbReference type="Proteomes" id="UP000727407">
    <property type="component" value="Unassembled WGS sequence"/>
</dbReference>
<protein>
    <submittedName>
        <fullName evidence="2">Chromosome partition protein MukB</fullName>
    </submittedName>
</protein>
<organism evidence="2 3">
    <name type="scientific">Clarias magur</name>
    <name type="common">Asian catfish</name>
    <name type="synonym">Macropteronotus magur</name>
    <dbReference type="NCBI Taxonomy" id="1594786"/>
    <lineage>
        <taxon>Eukaryota</taxon>
        <taxon>Metazoa</taxon>
        <taxon>Chordata</taxon>
        <taxon>Craniata</taxon>
        <taxon>Vertebrata</taxon>
        <taxon>Euteleostomi</taxon>
        <taxon>Actinopterygii</taxon>
        <taxon>Neopterygii</taxon>
        <taxon>Teleostei</taxon>
        <taxon>Ostariophysi</taxon>
        <taxon>Siluriformes</taxon>
        <taxon>Clariidae</taxon>
        <taxon>Clarias</taxon>
    </lineage>
</organism>
<evidence type="ECO:0000256" key="1">
    <source>
        <dbReference type="SAM" id="MobiDB-lite"/>
    </source>
</evidence>
<dbReference type="AlphaFoldDB" id="A0A8J4TJG0"/>
<sequence length="145" mass="15793">MERDQRALAANPIEKGSSFFFSDVRHTWSGWTDRLAEGPRGRAALRCYGEVSFRTDMSNDAAARLLVSLCSSSFVLCEREDLSSVISSPSLIPPRPRIPAVPVSPADFWTRSPEDASPHFSEAPGRSRASVSGSAGQQAETCVEF</sequence>
<comment type="caution">
    <text evidence="2">The sequence shown here is derived from an EMBL/GenBank/DDBJ whole genome shotgun (WGS) entry which is preliminary data.</text>
</comment>
<feature type="compositionally biased region" description="Low complexity" evidence="1">
    <location>
        <begin position="126"/>
        <end position="139"/>
    </location>
</feature>
<reference evidence="2" key="1">
    <citation type="submission" date="2020-07" db="EMBL/GenBank/DDBJ databases">
        <title>Clarias magur genome sequencing, assembly and annotation.</title>
        <authorList>
            <person name="Kushwaha B."/>
            <person name="Kumar R."/>
            <person name="Das P."/>
            <person name="Joshi C.G."/>
            <person name="Kumar D."/>
            <person name="Nagpure N.S."/>
            <person name="Pandey M."/>
            <person name="Agarwal S."/>
            <person name="Srivastava S."/>
            <person name="Singh M."/>
            <person name="Sahoo L."/>
            <person name="Jayasankar P."/>
            <person name="Meher P.K."/>
            <person name="Koringa P.G."/>
            <person name="Iquebal M.A."/>
            <person name="Das S.P."/>
            <person name="Bit A."/>
            <person name="Patnaik S."/>
            <person name="Patel N."/>
            <person name="Shah T.M."/>
            <person name="Hinsu A."/>
            <person name="Jena J.K."/>
        </authorList>
    </citation>
    <scope>NUCLEOTIDE SEQUENCE</scope>
    <source>
        <strain evidence="2">CIFAMagur01</strain>
        <tissue evidence="2">Testis</tissue>
    </source>
</reference>
<evidence type="ECO:0000313" key="2">
    <source>
        <dbReference type="EMBL" id="KAF5891703.1"/>
    </source>
</evidence>
<proteinExistence type="predicted"/>
<evidence type="ECO:0000313" key="3">
    <source>
        <dbReference type="Proteomes" id="UP000727407"/>
    </source>
</evidence>